<dbReference type="InterPro" id="IPR045065">
    <property type="entry name" value="XPO1/5"/>
</dbReference>
<evidence type="ECO:0000313" key="7">
    <source>
        <dbReference type="Proteomes" id="UP000749646"/>
    </source>
</evidence>
<dbReference type="GO" id="GO:0006405">
    <property type="term" value="P:RNA export from nucleus"/>
    <property type="evidence" value="ECO:0007669"/>
    <property type="project" value="TreeGrafter"/>
</dbReference>
<dbReference type="Pfam" id="PF03810">
    <property type="entry name" value="IBN_N"/>
    <property type="match status" value="1"/>
</dbReference>
<dbReference type="InterPro" id="IPR001494">
    <property type="entry name" value="Importin-beta_N"/>
</dbReference>
<dbReference type="GO" id="GO:0031267">
    <property type="term" value="F:small GTPase binding"/>
    <property type="evidence" value="ECO:0007669"/>
    <property type="project" value="InterPro"/>
</dbReference>
<dbReference type="GO" id="GO:0005737">
    <property type="term" value="C:cytoplasm"/>
    <property type="evidence" value="ECO:0007669"/>
    <property type="project" value="TreeGrafter"/>
</dbReference>
<dbReference type="SUPFAM" id="SSF48371">
    <property type="entry name" value="ARM repeat"/>
    <property type="match status" value="1"/>
</dbReference>
<feature type="region of interest" description="Disordered" evidence="2">
    <location>
        <begin position="1185"/>
        <end position="1213"/>
    </location>
</feature>
<comment type="caution">
    <text evidence="6">The sequence shown here is derived from an EMBL/GenBank/DDBJ whole genome shotgun (WGS) entry which is preliminary data.</text>
</comment>
<comment type="similarity">
    <text evidence="1">Belongs to the exportin family.</text>
</comment>
<evidence type="ECO:0000259" key="3">
    <source>
        <dbReference type="Pfam" id="PF03810"/>
    </source>
</evidence>
<feature type="domain" description="Exportin-5 C-terminal" evidence="5">
    <location>
        <begin position="402"/>
        <end position="1176"/>
    </location>
</feature>
<reference evidence="6" key="1">
    <citation type="journal article" date="2020" name="Fungal Divers.">
        <title>Resolving the Mortierellaceae phylogeny through synthesis of multi-gene phylogenetics and phylogenomics.</title>
        <authorList>
            <person name="Vandepol N."/>
            <person name="Liber J."/>
            <person name="Desiro A."/>
            <person name="Na H."/>
            <person name="Kennedy M."/>
            <person name="Barry K."/>
            <person name="Grigoriev I.V."/>
            <person name="Miller A.N."/>
            <person name="O'Donnell K."/>
            <person name="Stajich J.E."/>
            <person name="Bonito G."/>
        </authorList>
    </citation>
    <scope>NUCLEOTIDE SEQUENCE</scope>
    <source>
        <strain evidence="6">MES-2147</strain>
    </source>
</reference>
<evidence type="ECO:0000313" key="6">
    <source>
        <dbReference type="EMBL" id="KAF9985995.1"/>
    </source>
</evidence>
<sequence>MNESVLRNLLAALDTIYNVASTNEARQQAQEYCEGLKRDPAGPLYGYFLAHKDNQQPDVVRHFGLGLIENTVRYRWSEETLIPEIKAQIRANAMSLVAEGTLPILTEQSFIKEKIARLVVEVAKREWPGAWNDMDAFLRQLFFKDETGREMVLLILRSLCEDVCVYDDAVAGMRKKDLRAGLLVIMASERTLKGHYPDGLKGHNDEVTLMVGESGNDGWIARLAVLLEEILPRCQTESRDAADEKVAAAALKTLSSILGWVIVGMPSTGVSVREDSAGMSVGPECTPMLPAGAECCDMLASRNLADAEREKIIWPLMEGGVTMISRAYMTYATQLLQEEEYEFVKKIVQVRESRRNASVHRIKVVLRHQLFSVIANPRLGHCQSWRTATVRKEKHLCPEGSINLLFSMASHPSVLISSTVSVFWATLLRHETLSKDSTIHSFIPPLLKLYSKHLVKDFKIRYETDPVYRHFASYDFESVSELRGYTDKTFSRAVDVINLGVPIVPLDAFMWVGTKVAETLKTDLMQAYNELQSFDGTLTLMEVTISSLTKIITDNSHPQSSQVMDAINSLLGIFIEYNTKCLPAQERVIESLSSFTDMFKLNSTLLFRCLDKLFKTVEYPMSDMSEREVRQLRARAAITLVKIGRAIPNTLYPIYGEIDSAIQSLAQRNAITPGEKRTLQTFLIVIGFNSDISLDRKTILEKAVRPSLMDIQSPELQEAMSDPGKFMIFIGALELSEASYKSPQAQEVNTLKGVITERRARLSRSIESLHAFMKETIDVKDNQKLALWTPYIEVILPNLFSAIRCLSAISNEKLWSSLSPDMSRVLTLSAEEKEMMVTGKAPSITAGSTPSGTIARLIWDLKNWLSTLRDQSYRVLAQISLLGPVFYCIPSLQGILEQSLFEYVDCLTNRQLRLLINHAVQPIVLNCPVEYMDSVLLHVLIVLFPYLDQRLLKDWMLASDEGLVVDEKEDPDELDITDGIVKEMVLRDLTFHVAGFINAVLEPLKLTSENGSSAQGQNIAGTSTQKELAPMANFILSRDAIAQSVITLICHIIKFKDTKSSLRAADAALCALTTLVQSYPESKLVIGVFATMVLQAAMEALHDSYHQEGQDRLIRLITEVYVEVRGFDMAPKAVFQQALGADNQLLEAFELELSSATIKTKKHALVRNFLQGIIGVAKSEWFKQREQGDRPVSSRTITGKYERPTKNVLDSKEHEDIGDGLANMFDE</sequence>
<dbReference type="Pfam" id="PF19273">
    <property type="entry name" value="Exportin-5"/>
    <property type="match status" value="1"/>
</dbReference>
<dbReference type="Pfam" id="PF08389">
    <property type="entry name" value="Xpo1"/>
    <property type="match status" value="1"/>
</dbReference>
<feature type="compositionally biased region" description="Basic and acidic residues" evidence="2">
    <location>
        <begin position="1200"/>
        <end position="1213"/>
    </location>
</feature>
<protein>
    <recommendedName>
        <fullName evidence="8">Importin N-terminal domain-containing protein</fullName>
    </recommendedName>
</protein>
<dbReference type="PANTHER" id="PTHR11223:SF3">
    <property type="entry name" value="EXPORTIN-5"/>
    <property type="match status" value="1"/>
</dbReference>
<gene>
    <name evidence="6" type="ORF">BGZ65_009185</name>
</gene>
<dbReference type="GO" id="GO:0003723">
    <property type="term" value="F:RNA binding"/>
    <property type="evidence" value="ECO:0007669"/>
    <property type="project" value="TreeGrafter"/>
</dbReference>
<keyword evidence="7" id="KW-1185">Reference proteome</keyword>
<dbReference type="Gene3D" id="1.25.10.10">
    <property type="entry name" value="Leucine-rich Repeat Variant"/>
    <property type="match status" value="1"/>
</dbReference>
<feature type="domain" description="Importin N-terminal" evidence="3">
    <location>
        <begin position="29"/>
        <end position="97"/>
    </location>
</feature>
<evidence type="ECO:0000259" key="5">
    <source>
        <dbReference type="Pfam" id="PF19273"/>
    </source>
</evidence>
<dbReference type="InterPro" id="IPR045478">
    <property type="entry name" value="Exportin-5_C"/>
</dbReference>
<evidence type="ECO:0000256" key="2">
    <source>
        <dbReference type="SAM" id="MobiDB-lite"/>
    </source>
</evidence>
<evidence type="ECO:0000259" key="4">
    <source>
        <dbReference type="Pfam" id="PF08389"/>
    </source>
</evidence>
<dbReference type="Proteomes" id="UP000749646">
    <property type="component" value="Unassembled WGS sequence"/>
</dbReference>
<dbReference type="GO" id="GO:0005049">
    <property type="term" value="F:nuclear export signal receptor activity"/>
    <property type="evidence" value="ECO:0007669"/>
    <property type="project" value="InterPro"/>
</dbReference>
<proteinExistence type="inferred from homology"/>
<dbReference type="PANTHER" id="PTHR11223">
    <property type="entry name" value="EXPORTIN 1/5"/>
    <property type="match status" value="1"/>
</dbReference>
<organism evidence="6 7">
    <name type="scientific">Modicella reniformis</name>
    <dbReference type="NCBI Taxonomy" id="1440133"/>
    <lineage>
        <taxon>Eukaryota</taxon>
        <taxon>Fungi</taxon>
        <taxon>Fungi incertae sedis</taxon>
        <taxon>Mucoromycota</taxon>
        <taxon>Mortierellomycotina</taxon>
        <taxon>Mortierellomycetes</taxon>
        <taxon>Mortierellales</taxon>
        <taxon>Mortierellaceae</taxon>
        <taxon>Modicella</taxon>
    </lineage>
</organism>
<dbReference type="AlphaFoldDB" id="A0A9P6SP07"/>
<dbReference type="InterPro" id="IPR011989">
    <property type="entry name" value="ARM-like"/>
</dbReference>
<accession>A0A9P6SP07</accession>
<dbReference type="GO" id="GO:0042565">
    <property type="term" value="C:RNA nuclear export complex"/>
    <property type="evidence" value="ECO:0007669"/>
    <property type="project" value="TreeGrafter"/>
</dbReference>
<feature type="domain" description="Exportin-1/Importin-beta-like" evidence="4">
    <location>
        <begin position="108"/>
        <end position="184"/>
    </location>
</feature>
<dbReference type="InterPro" id="IPR013598">
    <property type="entry name" value="Exportin-1/Importin-b-like"/>
</dbReference>
<dbReference type="OrthoDB" id="2215036at2759"/>
<dbReference type="EMBL" id="JAAAHW010003261">
    <property type="protein sequence ID" value="KAF9985995.1"/>
    <property type="molecule type" value="Genomic_DNA"/>
</dbReference>
<dbReference type="GO" id="GO:0006611">
    <property type="term" value="P:protein export from nucleus"/>
    <property type="evidence" value="ECO:0007669"/>
    <property type="project" value="InterPro"/>
</dbReference>
<evidence type="ECO:0008006" key="8">
    <source>
        <dbReference type="Google" id="ProtNLM"/>
    </source>
</evidence>
<evidence type="ECO:0000256" key="1">
    <source>
        <dbReference type="ARBA" id="ARBA00009466"/>
    </source>
</evidence>
<dbReference type="InterPro" id="IPR016024">
    <property type="entry name" value="ARM-type_fold"/>
</dbReference>
<name>A0A9P6SP07_9FUNG</name>
<dbReference type="GO" id="GO:0005634">
    <property type="term" value="C:nucleus"/>
    <property type="evidence" value="ECO:0007669"/>
    <property type="project" value="TreeGrafter"/>
</dbReference>